<organism evidence="2 3">
    <name type="scientific">Drosophila madeirensis</name>
    <name type="common">Fruit fly</name>
    <dbReference type="NCBI Taxonomy" id="30013"/>
    <lineage>
        <taxon>Eukaryota</taxon>
        <taxon>Metazoa</taxon>
        <taxon>Ecdysozoa</taxon>
        <taxon>Arthropoda</taxon>
        <taxon>Hexapoda</taxon>
        <taxon>Insecta</taxon>
        <taxon>Pterygota</taxon>
        <taxon>Neoptera</taxon>
        <taxon>Endopterygota</taxon>
        <taxon>Diptera</taxon>
        <taxon>Brachycera</taxon>
        <taxon>Muscomorpha</taxon>
        <taxon>Ephydroidea</taxon>
        <taxon>Drosophilidae</taxon>
        <taxon>Drosophila</taxon>
        <taxon>Sophophora</taxon>
    </lineage>
</organism>
<proteinExistence type="predicted"/>
<evidence type="ECO:0000313" key="3">
    <source>
        <dbReference type="Proteomes" id="UP001500889"/>
    </source>
</evidence>
<evidence type="ECO:0008006" key="4">
    <source>
        <dbReference type="Google" id="ProtNLM"/>
    </source>
</evidence>
<evidence type="ECO:0000256" key="1">
    <source>
        <dbReference type="SAM" id="SignalP"/>
    </source>
</evidence>
<feature type="signal peptide" evidence="1">
    <location>
        <begin position="1"/>
        <end position="22"/>
    </location>
</feature>
<reference evidence="2 3" key="1">
    <citation type="submission" date="2024-02" db="EMBL/GenBank/DDBJ databases">
        <title>A chromosome-level genome assembly of Drosophila madeirensis, a fruit fly species endemic to Madeira island.</title>
        <authorList>
            <person name="Tomihara K."/>
            <person name="Llopart A."/>
            <person name="Yamamoto D."/>
        </authorList>
    </citation>
    <scope>NUCLEOTIDE SEQUENCE [LARGE SCALE GENOMIC DNA]</scope>
    <source>
        <strain evidence="2 3">RF1</strain>
    </source>
</reference>
<dbReference type="EMBL" id="AP029264">
    <property type="protein sequence ID" value="BFF95865.1"/>
    <property type="molecule type" value="Genomic_DNA"/>
</dbReference>
<accession>A0AAU9FJN9</accession>
<gene>
    <name evidence="2" type="ORF">DMAD_13176</name>
</gene>
<evidence type="ECO:0000313" key="2">
    <source>
        <dbReference type="EMBL" id="BFF95865.1"/>
    </source>
</evidence>
<feature type="chain" id="PRO_5043739838" description="Seminal fluid protein" evidence="1">
    <location>
        <begin position="23"/>
        <end position="122"/>
    </location>
</feature>
<dbReference type="AlphaFoldDB" id="A0AAU9FJN9"/>
<protein>
    <recommendedName>
        <fullName evidence="4">Seminal fluid protein</fullName>
    </recommendedName>
</protein>
<name>A0AAU9FJN9_DROMD</name>
<keyword evidence="3" id="KW-1185">Reference proteome</keyword>
<dbReference type="Proteomes" id="UP001500889">
    <property type="component" value="Chromosome U"/>
</dbReference>
<sequence length="122" mass="14007">MSSVKLVFLILIVVTLVLLVAARPRSRSPIYNEVTSLPVERERLSNELLAEQISPWRRQTKKDFYLKRHSFINPKMMLSRSPFLQSIYDVPEPDIAPGGANYFGNEVLPLSTYEIMEPESLL</sequence>
<keyword evidence="1" id="KW-0732">Signal</keyword>